<dbReference type="CDD" id="cd19096">
    <property type="entry name" value="AKR_Fe-S_oxidoreductase"/>
    <property type="match status" value="1"/>
</dbReference>
<dbReference type="Gene3D" id="3.20.20.100">
    <property type="entry name" value="NADP-dependent oxidoreductase domain"/>
    <property type="match status" value="1"/>
</dbReference>
<dbReference type="InterPro" id="IPR017896">
    <property type="entry name" value="4Fe4S_Fe-S-bd"/>
</dbReference>
<dbReference type="SUPFAM" id="SSF46548">
    <property type="entry name" value="alpha-helical ferredoxin"/>
    <property type="match status" value="1"/>
</dbReference>
<evidence type="ECO:0000313" key="5">
    <source>
        <dbReference type="EMBL" id="ABK42933.1"/>
    </source>
</evidence>
<dbReference type="Proteomes" id="UP000002586">
    <property type="component" value="Chromosome"/>
</dbReference>
<keyword evidence="6" id="KW-1185">Reference proteome</keyword>
<keyword evidence="1" id="KW-0479">Metal-binding</keyword>
<dbReference type="InterPro" id="IPR036812">
    <property type="entry name" value="NAD(P)_OxRdtase_dom_sf"/>
</dbReference>
<dbReference type="HOGENOM" id="CLU_023205_3_4_5"/>
<organism evidence="5 6">
    <name type="scientific">Magnetococcus marinus (strain ATCC BAA-1437 / JCM 17883 / MC-1)</name>
    <dbReference type="NCBI Taxonomy" id="156889"/>
    <lineage>
        <taxon>Bacteria</taxon>
        <taxon>Pseudomonadati</taxon>
        <taxon>Pseudomonadota</taxon>
        <taxon>Magnetococcia</taxon>
        <taxon>Magnetococcales</taxon>
        <taxon>Magnetococcaceae</taxon>
        <taxon>Magnetococcus</taxon>
    </lineage>
</organism>
<dbReference type="InterPro" id="IPR023210">
    <property type="entry name" value="NADP_OxRdtase_dom"/>
</dbReference>
<dbReference type="eggNOG" id="COG1453">
    <property type="taxonomic scope" value="Bacteria"/>
</dbReference>
<evidence type="ECO:0000256" key="2">
    <source>
        <dbReference type="ARBA" id="ARBA00023004"/>
    </source>
</evidence>
<dbReference type="GO" id="GO:0046872">
    <property type="term" value="F:metal ion binding"/>
    <property type="evidence" value="ECO:0007669"/>
    <property type="project" value="UniProtKB-KW"/>
</dbReference>
<dbReference type="AlphaFoldDB" id="A0L4P0"/>
<evidence type="ECO:0000256" key="1">
    <source>
        <dbReference type="ARBA" id="ARBA00022723"/>
    </source>
</evidence>
<keyword evidence="2" id="KW-0408">Iron</keyword>
<dbReference type="SUPFAM" id="SSF51430">
    <property type="entry name" value="NAD(P)-linked oxidoreductase"/>
    <property type="match status" value="1"/>
</dbReference>
<reference evidence="5 6" key="2">
    <citation type="journal article" date="2012" name="Int. J. Syst. Evol. Microbiol.">
        <title>Magnetococcus marinus gen. nov., sp. nov., a marine, magnetotactic bacterium that represents a novel lineage (Magnetococcaceae fam. nov.; Magnetococcales ord. nov.) at the base of the Alphaproteobacteria.</title>
        <authorList>
            <person name="Bazylinski D.A."/>
            <person name="Williams T.J."/>
            <person name="Lefevre C.T."/>
            <person name="Berg R.J."/>
            <person name="Zhang C.L."/>
            <person name="Bowser S.S."/>
            <person name="Dean A.J."/>
            <person name="Beveridge T.J."/>
        </authorList>
    </citation>
    <scope>NUCLEOTIDE SEQUENCE [LARGE SCALE GENOMIC DNA]</scope>
    <source>
        <strain evidence="6">ATCC BAA-1437 / JCM 17883 / MC-1</strain>
    </source>
</reference>
<evidence type="ECO:0000256" key="3">
    <source>
        <dbReference type="ARBA" id="ARBA00023014"/>
    </source>
</evidence>
<gene>
    <name evidence="5" type="ordered locus">Mmc1_0407</name>
</gene>
<dbReference type="OrthoDB" id="9803483at2"/>
<dbReference type="InterPro" id="IPR017900">
    <property type="entry name" value="4Fe4S_Fe_S_CS"/>
</dbReference>
<dbReference type="KEGG" id="mgm:Mmc1_0407"/>
<dbReference type="InterPro" id="IPR053135">
    <property type="entry name" value="AKR2_Oxidoreductase"/>
</dbReference>
<keyword evidence="3" id="KW-0411">Iron-sulfur</keyword>
<dbReference type="GO" id="GO:0051536">
    <property type="term" value="F:iron-sulfur cluster binding"/>
    <property type="evidence" value="ECO:0007669"/>
    <property type="project" value="UniProtKB-KW"/>
</dbReference>
<reference evidence="6" key="1">
    <citation type="journal article" date="2009" name="Appl. Environ. Microbiol.">
        <title>Complete genome sequence of the chemolithoautotrophic marine magnetotactic coccus strain MC-1.</title>
        <authorList>
            <person name="Schubbe S."/>
            <person name="Williams T.J."/>
            <person name="Xie G."/>
            <person name="Kiss H.E."/>
            <person name="Brettin T.S."/>
            <person name="Martinez D."/>
            <person name="Ross C.A."/>
            <person name="Schuler D."/>
            <person name="Cox B.L."/>
            <person name="Nealson K.H."/>
            <person name="Bazylinski D.A."/>
        </authorList>
    </citation>
    <scope>NUCLEOTIDE SEQUENCE [LARGE SCALE GENOMIC DNA]</scope>
    <source>
        <strain evidence="6">ATCC BAA-1437 / JCM 17883 / MC-1</strain>
    </source>
</reference>
<feature type="domain" description="4Fe-4S ferredoxin-type" evidence="4">
    <location>
        <begin position="341"/>
        <end position="372"/>
    </location>
</feature>
<proteinExistence type="predicted"/>
<name>A0L4P0_MAGMM</name>
<dbReference type="STRING" id="156889.Mmc1_0407"/>
<protein>
    <submittedName>
        <fullName evidence="5">Aldo/keto reductase</fullName>
    </submittedName>
</protein>
<dbReference type="PROSITE" id="PS00198">
    <property type="entry name" value="4FE4S_FER_1"/>
    <property type="match status" value="1"/>
</dbReference>
<dbReference type="PROSITE" id="PS51379">
    <property type="entry name" value="4FE4S_FER_2"/>
    <property type="match status" value="1"/>
</dbReference>
<dbReference type="PANTHER" id="PTHR43312">
    <property type="entry name" value="D-THREO-ALDOSE 1-DEHYDROGENASE"/>
    <property type="match status" value="1"/>
</dbReference>
<evidence type="ECO:0000259" key="4">
    <source>
        <dbReference type="PROSITE" id="PS51379"/>
    </source>
</evidence>
<sequence>MEYRRFGQTEKQISVFTMGGMRFLHVWDKPHDQLPADSEEHCYQMLQTALDGGINLIETAKGYGKSERLIGRALPRLRQSRDQYHLMTKASPTETAGQMRRHVEDALRHMGVDHIDFFALHGINTRPLLRLSLRSGGPMSALEALQREGKIGHIGFATHAPLPVILDTIQSGRFAFINLHYYFFRQGNRTAIEAAAARDMGIFIISPQDKGGLLYTPPPRLAEQSAPLPIANFNERWILSHPAIHTMTVGMSEPSHLDLHLHSLALGKPYWGAAERAVEIRLKQAAATTELDRCGHCTACLPCPERIEIPDLLRLEHLARAHDMVAFAQYRYGLMEPNCHWVPGAHGDRCSDCGDCLPRCPQGLDIPLLVRQAHTRMHKASGS</sequence>
<evidence type="ECO:0000313" key="6">
    <source>
        <dbReference type="Proteomes" id="UP000002586"/>
    </source>
</evidence>
<dbReference type="PANTHER" id="PTHR43312:SF2">
    <property type="entry name" value="OXIDOREDUCTASE"/>
    <property type="match status" value="1"/>
</dbReference>
<accession>A0L4P0</accession>
<dbReference type="Pfam" id="PF00248">
    <property type="entry name" value="Aldo_ket_red"/>
    <property type="match status" value="1"/>
</dbReference>
<dbReference type="EMBL" id="CP000471">
    <property type="protein sequence ID" value="ABK42933.1"/>
    <property type="molecule type" value="Genomic_DNA"/>
</dbReference>
<dbReference type="RefSeq" id="WP_011712103.1">
    <property type="nucleotide sequence ID" value="NC_008576.1"/>
</dbReference>